<evidence type="ECO:0008006" key="5">
    <source>
        <dbReference type="Google" id="ProtNLM"/>
    </source>
</evidence>
<gene>
    <name evidence="3" type="ORF">PHAVU_011G139900g</name>
</gene>
<dbReference type="AlphaFoldDB" id="V7AH58"/>
<proteinExistence type="predicted"/>
<dbReference type="PhylomeDB" id="V7AH58"/>
<dbReference type="Gramene" id="ESW04957">
    <property type="protein sequence ID" value="ESW04957"/>
    <property type="gene ID" value="PHAVU_011G139900g"/>
</dbReference>
<keyword evidence="2" id="KW-0472">Membrane</keyword>
<dbReference type="GO" id="GO:0009506">
    <property type="term" value="C:plasmodesma"/>
    <property type="evidence" value="ECO:0007669"/>
    <property type="project" value="TreeGrafter"/>
</dbReference>
<dbReference type="InterPro" id="IPR044839">
    <property type="entry name" value="NDR1-like"/>
</dbReference>
<dbReference type="OMA" id="PRCSIHY"/>
<organism evidence="3 4">
    <name type="scientific">Phaseolus vulgaris</name>
    <name type="common">Kidney bean</name>
    <name type="synonym">French bean</name>
    <dbReference type="NCBI Taxonomy" id="3885"/>
    <lineage>
        <taxon>Eukaryota</taxon>
        <taxon>Viridiplantae</taxon>
        <taxon>Streptophyta</taxon>
        <taxon>Embryophyta</taxon>
        <taxon>Tracheophyta</taxon>
        <taxon>Spermatophyta</taxon>
        <taxon>Magnoliopsida</taxon>
        <taxon>eudicotyledons</taxon>
        <taxon>Gunneridae</taxon>
        <taxon>Pentapetalae</taxon>
        <taxon>rosids</taxon>
        <taxon>fabids</taxon>
        <taxon>Fabales</taxon>
        <taxon>Fabaceae</taxon>
        <taxon>Papilionoideae</taxon>
        <taxon>50 kb inversion clade</taxon>
        <taxon>NPAAA clade</taxon>
        <taxon>indigoferoid/millettioid clade</taxon>
        <taxon>Phaseoleae</taxon>
        <taxon>Phaseolus</taxon>
    </lineage>
</organism>
<dbReference type="eggNOG" id="ENOG502RZ5H">
    <property type="taxonomic scope" value="Eukaryota"/>
</dbReference>
<evidence type="ECO:0000256" key="1">
    <source>
        <dbReference type="ARBA" id="ARBA00004370"/>
    </source>
</evidence>
<protein>
    <recommendedName>
        <fullName evidence="5">Late embryogenesis abundant protein LEA-2 subgroup domain-containing protein</fullName>
    </recommendedName>
</protein>
<dbReference type="GO" id="GO:0098542">
    <property type="term" value="P:defense response to other organism"/>
    <property type="evidence" value="ECO:0007669"/>
    <property type="project" value="InterPro"/>
</dbReference>
<dbReference type="PANTHER" id="PTHR31415">
    <property type="entry name" value="OS05G0367900 PROTEIN"/>
    <property type="match status" value="1"/>
</dbReference>
<sequence length="208" mass="22851">MAPARPDCCACCLATLFSLGFSALFLWLSLRTQPPQCSLQSLSLLTQNDTIVFQLSLKNDNKDKGVKYGAVLVTFALFLDNTTTRPLTNATLLPFYQGREKTARKWGSAVAPHLARLNRTAAVKNGNVFLRVEFATRVKYKVWLAFYIKRHRLAGGANVEVNASSGEKVEPKEIRLGDVPPRLGSGAAVVRSWYVAVVGVLVTGFFLT</sequence>
<evidence type="ECO:0000313" key="4">
    <source>
        <dbReference type="Proteomes" id="UP000000226"/>
    </source>
</evidence>
<keyword evidence="4" id="KW-1185">Reference proteome</keyword>
<dbReference type="PANTHER" id="PTHR31415:SF52">
    <property type="entry name" value="LATE EMBRYOGENESIS ABUNDANT (LEA) HYDROXYPROLINE-RICH GLYCOPROTEIN FAMILY-RELATED"/>
    <property type="match status" value="1"/>
</dbReference>
<dbReference type="GO" id="GO:0005886">
    <property type="term" value="C:plasma membrane"/>
    <property type="evidence" value="ECO:0007669"/>
    <property type="project" value="TreeGrafter"/>
</dbReference>
<dbReference type="OrthoDB" id="1914670at2759"/>
<evidence type="ECO:0000313" key="3">
    <source>
        <dbReference type="EMBL" id="ESW04957.1"/>
    </source>
</evidence>
<reference evidence="4" key="1">
    <citation type="journal article" date="2014" name="Nat. Genet.">
        <title>A reference genome for common bean and genome-wide analysis of dual domestications.</title>
        <authorList>
            <person name="Schmutz J."/>
            <person name="McClean P.E."/>
            <person name="Mamidi S."/>
            <person name="Wu G.A."/>
            <person name="Cannon S.B."/>
            <person name="Grimwood J."/>
            <person name="Jenkins J."/>
            <person name="Shu S."/>
            <person name="Song Q."/>
            <person name="Chavarro C."/>
            <person name="Torres-Torres M."/>
            <person name="Geffroy V."/>
            <person name="Moghaddam S.M."/>
            <person name="Gao D."/>
            <person name="Abernathy B."/>
            <person name="Barry K."/>
            <person name="Blair M."/>
            <person name="Brick M.A."/>
            <person name="Chovatia M."/>
            <person name="Gepts P."/>
            <person name="Goodstein D.M."/>
            <person name="Gonzales M."/>
            <person name="Hellsten U."/>
            <person name="Hyten D.L."/>
            <person name="Jia G."/>
            <person name="Kelly J.D."/>
            <person name="Kudrna D."/>
            <person name="Lee R."/>
            <person name="Richard M.M."/>
            <person name="Miklas P.N."/>
            <person name="Osorno J.M."/>
            <person name="Rodrigues J."/>
            <person name="Thareau V."/>
            <person name="Urrea C.A."/>
            <person name="Wang M."/>
            <person name="Yu Y."/>
            <person name="Zhang M."/>
            <person name="Wing R.A."/>
            <person name="Cregan P.B."/>
            <person name="Rokhsar D.S."/>
            <person name="Jackson S.A."/>
        </authorList>
    </citation>
    <scope>NUCLEOTIDE SEQUENCE [LARGE SCALE GENOMIC DNA]</scope>
    <source>
        <strain evidence="4">cv. G19833</strain>
    </source>
</reference>
<name>V7AH58_PHAVU</name>
<dbReference type="STRING" id="3885.V7AH58"/>
<evidence type="ECO:0000256" key="2">
    <source>
        <dbReference type="ARBA" id="ARBA00023136"/>
    </source>
</evidence>
<dbReference type="EMBL" id="CM002298">
    <property type="protein sequence ID" value="ESW04957.1"/>
    <property type="molecule type" value="Genomic_DNA"/>
</dbReference>
<comment type="subcellular location">
    <subcellularLocation>
        <location evidence="1">Membrane</location>
    </subcellularLocation>
</comment>
<dbReference type="Proteomes" id="UP000000226">
    <property type="component" value="Chromosome 11"/>
</dbReference>
<accession>V7AH58</accession>